<dbReference type="InterPro" id="IPR052922">
    <property type="entry name" value="Cytidylate_Kinase-2"/>
</dbReference>
<gene>
    <name evidence="1" type="ORF">IAB51_03275</name>
</gene>
<dbReference type="SUPFAM" id="SSF52540">
    <property type="entry name" value="P-loop containing nucleoside triphosphate hydrolases"/>
    <property type="match status" value="1"/>
</dbReference>
<dbReference type="Proteomes" id="UP000824002">
    <property type="component" value="Unassembled WGS sequence"/>
</dbReference>
<dbReference type="PANTHER" id="PTHR37816">
    <property type="entry name" value="YALI0E33011P"/>
    <property type="match status" value="1"/>
</dbReference>
<dbReference type="EMBL" id="DVJP01000026">
    <property type="protein sequence ID" value="HIS75811.1"/>
    <property type="molecule type" value="Genomic_DNA"/>
</dbReference>
<dbReference type="AlphaFoldDB" id="A0A9D1FL27"/>
<dbReference type="PANTHER" id="PTHR37816:SF2">
    <property type="entry name" value="DNA TOPOLOGY MODULATION PROTEIN FLAR-RELATED PROTEIN"/>
    <property type="match status" value="1"/>
</dbReference>
<accession>A0A9D1FL27</accession>
<evidence type="ECO:0000313" key="1">
    <source>
        <dbReference type="EMBL" id="HIS75811.1"/>
    </source>
</evidence>
<reference evidence="1" key="1">
    <citation type="submission" date="2020-10" db="EMBL/GenBank/DDBJ databases">
        <authorList>
            <person name="Gilroy R."/>
        </authorList>
    </citation>
    <scope>NUCLEOTIDE SEQUENCE</scope>
    <source>
        <strain evidence="1">CHK199-13235</strain>
    </source>
</reference>
<proteinExistence type="predicted"/>
<protein>
    <submittedName>
        <fullName evidence="1">AAA family ATPase</fullName>
    </submittedName>
</protein>
<dbReference type="Pfam" id="PF13238">
    <property type="entry name" value="AAA_18"/>
    <property type="match status" value="1"/>
</dbReference>
<dbReference type="InterPro" id="IPR027417">
    <property type="entry name" value="P-loop_NTPase"/>
</dbReference>
<dbReference type="Gene3D" id="3.40.50.300">
    <property type="entry name" value="P-loop containing nucleotide triphosphate hydrolases"/>
    <property type="match status" value="1"/>
</dbReference>
<sequence>MIVHIFGGAGSGTSTLGRAIAAEYGCFFMDTDDYFWMPTDPPFQEKRPREQRLALIREELAAHERVVLSGSLCGWGDPLIPLFDLAVRMELPPEIRLSRLETRERSRFGGRILPGGDMERQHREFMDWAARYDTAGPEIRSRALHDEWQEKLACPVVELDGSLSVEALLKKLAAYL</sequence>
<name>A0A9D1FL27_9FIRM</name>
<dbReference type="NCBIfam" id="NF004861">
    <property type="entry name" value="PRK06217.1"/>
    <property type="match status" value="1"/>
</dbReference>
<evidence type="ECO:0000313" key="2">
    <source>
        <dbReference type="Proteomes" id="UP000824002"/>
    </source>
</evidence>
<comment type="caution">
    <text evidence="1">The sequence shown here is derived from an EMBL/GenBank/DDBJ whole genome shotgun (WGS) entry which is preliminary data.</text>
</comment>
<reference evidence="1" key="2">
    <citation type="journal article" date="2021" name="PeerJ">
        <title>Extensive microbial diversity within the chicken gut microbiome revealed by metagenomics and culture.</title>
        <authorList>
            <person name="Gilroy R."/>
            <person name="Ravi A."/>
            <person name="Getino M."/>
            <person name="Pursley I."/>
            <person name="Horton D.L."/>
            <person name="Alikhan N.F."/>
            <person name="Baker D."/>
            <person name="Gharbi K."/>
            <person name="Hall N."/>
            <person name="Watson M."/>
            <person name="Adriaenssens E.M."/>
            <person name="Foster-Nyarko E."/>
            <person name="Jarju S."/>
            <person name="Secka A."/>
            <person name="Antonio M."/>
            <person name="Oren A."/>
            <person name="Chaudhuri R.R."/>
            <person name="La Ragione R."/>
            <person name="Hildebrand F."/>
            <person name="Pallen M.J."/>
        </authorList>
    </citation>
    <scope>NUCLEOTIDE SEQUENCE</scope>
    <source>
        <strain evidence="1">CHK199-13235</strain>
    </source>
</reference>
<organism evidence="1 2">
    <name type="scientific">Candidatus Merdivicinus excrementipullorum</name>
    <dbReference type="NCBI Taxonomy" id="2840867"/>
    <lineage>
        <taxon>Bacteria</taxon>
        <taxon>Bacillati</taxon>
        <taxon>Bacillota</taxon>
        <taxon>Clostridia</taxon>
        <taxon>Eubacteriales</taxon>
        <taxon>Oscillospiraceae</taxon>
        <taxon>Oscillospiraceae incertae sedis</taxon>
        <taxon>Candidatus Merdivicinus</taxon>
    </lineage>
</organism>